<reference evidence="2" key="1">
    <citation type="journal article" date="2015" name="Nat. Plants">
        <title>Genome expansion of Arabis alpina linked with retrotransposition and reduced symmetric DNA methylation.</title>
        <authorList>
            <person name="Willing E.M."/>
            <person name="Rawat V."/>
            <person name="Mandakova T."/>
            <person name="Maumus F."/>
            <person name="James G.V."/>
            <person name="Nordstroem K.J."/>
            <person name="Becker C."/>
            <person name="Warthmann N."/>
            <person name="Chica C."/>
            <person name="Szarzynska B."/>
            <person name="Zytnicki M."/>
            <person name="Albani M.C."/>
            <person name="Kiefer C."/>
            <person name="Bergonzi S."/>
            <person name="Castaings L."/>
            <person name="Mateos J.L."/>
            <person name="Berns M.C."/>
            <person name="Bujdoso N."/>
            <person name="Piofczyk T."/>
            <person name="de Lorenzo L."/>
            <person name="Barrero-Sicilia C."/>
            <person name="Mateos I."/>
            <person name="Piednoel M."/>
            <person name="Hagmann J."/>
            <person name="Chen-Min-Tao R."/>
            <person name="Iglesias-Fernandez R."/>
            <person name="Schuster S.C."/>
            <person name="Alonso-Blanco C."/>
            <person name="Roudier F."/>
            <person name="Carbonero P."/>
            <person name="Paz-Ares J."/>
            <person name="Davis S.J."/>
            <person name="Pecinka A."/>
            <person name="Quesneville H."/>
            <person name="Colot V."/>
            <person name="Lysak M.A."/>
            <person name="Weigel D."/>
            <person name="Coupland G."/>
            <person name="Schneeberger K."/>
        </authorList>
    </citation>
    <scope>NUCLEOTIDE SEQUENCE [LARGE SCALE GENOMIC DNA]</scope>
    <source>
        <strain evidence="2">cv. Pajares</strain>
    </source>
</reference>
<protein>
    <submittedName>
        <fullName evidence="1">Uncharacterized protein</fullName>
    </submittedName>
</protein>
<proteinExistence type="predicted"/>
<dbReference type="AlphaFoldDB" id="A0A087H474"/>
<dbReference type="EMBL" id="CM002872">
    <property type="protein sequence ID" value="KFK36926.1"/>
    <property type="molecule type" value="Genomic_DNA"/>
</dbReference>
<organism evidence="1 2">
    <name type="scientific">Arabis alpina</name>
    <name type="common">Alpine rock-cress</name>
    <dbReference type="NCBI Taxonomy" id="50452"/>
    <lineage>
        <taxon>Eukaryota</taxon>
        <taxon>Viridiplantae</taxon>
        <taxon>Streptophyta</taxon>
        <taxon>Embryophyta</taxon>
        <taxon>Tracheophyta</taxon>
        <taxon>Spermatophyta</taxon>
        <taxon>Magnoliopsida</taxon>
        <taxon>eudicotyledons</taxon>
        <taxon>Gunneridae</taxon>
        <taxon>Pentapetalae</taxon>
        <taxon>rosids</taxon>
        <taxon>malvids</taxon>
        <taxon>Brassicales</taxon>
        <taxon>Brassicaceae</taxon>
        <taxon>Arabideae</taxon>
        <taxon>Arabis</taxon>
    </lineage>
</organism>
<sequence length="67" mass="7835">MTNTYLYHKCYVTQGKYKPGSEDEKDLNEIIRSIAKNKKFSSGLEYRALSNPGFISVLHQCRGYKWK</sequence>
<evidence type="ECO:0000313" key="2">
    <source>
        <dbReference type="Proteomes" id="UP000029120"/>
    </source>
</evidence>
<accession>A0A087H474</accession>
<evidence type="ECO:0000313" key="1">
    <source>
        <dbReference type="EMBL" id="KFK36926.1"/>
    </source>
</evidence>
<dbReference type="Gramene" id="KFK36926">
    <property type="protein sequence ID" value="KFK36926"/>
    <property type="gene ID" value="AALP_AA4G190600"/>
</dbReference>
<keyword evidence="2" id="KW-1185">Reference proteome</keyword>
<gene>
    <name evidence="1" type="ordered locus">AALP_Aa4g190600</name>
</gene>
<name>A0A087H474_ARAAL</name>
<dbReference type="Proteomes" id="UP000029120">
    <property type="component" value="Chromosome 4"/>
</dbReference>
<dbReference type="OrthoDB" id="1110548at2759"/>